<evidence type="ECO:0000313" key="3">
    <source>
        <dbReference type="Proteomes" id="UP000187013"/>
    </source>
</evidence>
<evidence type="ECO:0000259" key="1">
    <source>
        <dbReference type="PROSITE" id="PS51725"/>
    </source>
</evidence>
<dbReference type="PROSITE" id="PS51725">
    <property type="entry name" value="ABM"/>
    <property type="match status" value="1"/>
</dbReference>
<reference evidence="2 3" key="1">
    <citation type="submission" date="2016-08" db="EMBL/GenBank/DDBJ databases">
        <title>Draft genome sequence of allopolyploid Zygosaccharomyces rouxii.</title>
        <authorList>
            <person name="Watanabe J."/>
            <person name="Uehara K."/>
            <person name="Mogi Y."/>
            <person name="Tsukioka Y."/>
        </authorList>
    </citation>
    <scope>NUCLEOTIDE SEQUENCE [LARGE SCALE GENOMIC DNA]</scope>
    <source>
        <strain evidence="2 3">NBRC 110957</strain>
    </source>
</reference>
<dbReference type="Gene3D" id="3.30.70.100">
    <property type="match status" value="1"/>
</dbReference>
<gene>
    <name evidence="2" type="ORF">ZYGR_0Z01090</name>
</gene>
<name>A0A1Q3A4N8_ZYGRO</name>
<dbReference type="InterPro" id="IPR007138">
    <property type="entry name" value="ABM_dom"/>
</dbReference>
<organism evidence="2 3">
    <name type="scientific">Zygosaccharomyces rouxii</name>
    <dbReference type="NCBI Taxonomy" id="4956"/>
    <lineage>
        <taxon>Eukaryota</taxon>
        <taxon>Fungi</taxon>
        <taxon>Dikarya</taxon>
        <taxon>Ascomycota</taxon>
        <taxon>Saccharomycotina</taxon>
        <taxon>Saccharomycetes</taxon>
        <taxon>Saccharomycetales</taxon>
        <taxon>Saccharomycetaceae</taxon>
        <taxon>Zygosaccharomyces</taxon>
    </lineage>
</organism>
<protein>
    <recommendedName>
        <fullName evidence="1">ABM domain-containing protein</fullName>
    </recommendedName>
</protein>
<dbReference type="InterPro" id="IPR011008">
    <property type="entry name" value="Dimeric_a/b-barrel"/>
</dbReference>
<dbReference type="OrthoDB" id="10011777at2759"/>
<feature type="domain" description="ABM" evidence="1">
    <location>
        <begin position="4"/>
        <end position="91"/>
    </location>
</feature>
<dbReference type="AlphaFoldDB" id="A0A1Q3A4N8"/>
<dbReference type="Pfam" id="PF03992">
    <property type="entry name" value="ABM"/>
    <property type="match status" value="1"/>
</dbReference>
<dbReference type="EMBL" id="BDGX01000026">
    <property type="protein sequence ID" value="GAV50686.1"/>
    <property type="molecule type" value="Genomic_DNA"/>
</dbReference>
<dbReference type="Proteomes" id="UP000187013">
    <property type="component" value="Unassembled WGS sequence"/>
</dbReference>
<sequence length="100" mass="10911">MVAKVLFAQMKAVAGQQEFVAQALTKMAENVRKEPGNVRFEVYTLPDGTFHVEETYKDEAAFQAHMGTQHGKEFNASIVDKVEGGGSTVVFMTPVSTTQA</sequence>
<proteinExistence type="predicted"/>
<evidence type="ECO:0000313" key="2">
    <source>
        <dbReference type="EMBL" id="GAV50686.1"/>
    </source>
</evidence>
<accession>A0A1Q3A4N8</accession>
<comment type="caution">
    <text evidence="2">The sequence shown here is derived from an EMBL/GenBank/DDBJ whole genome shotgun (WGS) entry which is preliminary data.</text>
</comment>
<dbReference type="SUPFAM" id="SSF54909">
    <property type="entry name" value="Dimeric alpha+beta barrel"/>
    <property type="match status" value="1"/>
</dbReference>